<evidence type="ECO:0000313" key="8">
    <source>
        <dbReference type="Proteomes" id="UP000029121"/>
    </source>
</evidence>
<dbReference type="eggNOG" id="ENOG502RY5H">
    <property type="taxonomic scope" value="Eukaryota"/>
</dbReference>
<dbReference type="AlphaFoldDB" id="R0FK44"/>
<keyword evidence="2 5" id="KW-0812">Transmembrane</keyword>
<dbReference type="Pfam" id="PF03168">
    <property type="entry name" value="LEA_2"/>
    <property type="match status" value="1"/>
</dbReference>
<evidence type="ECO:0000256" key="4">
    <source>
        <dbReference type="ARBA" id="ARBA00023136"/>
    </source>
</evidence>
<dbReference type="EMBL" id="KB870810">
    <property type="protein sequence ID" value="EOA22837.1"/>
    <property type="molecule type" value="Genomic_DNA"/>
</dbReference>
<dbReference type="InterPro" id="IPR004864">
    <property type="entry name" value="LEA_2"/>
</dbReference>
<dbReference type="InterPro" id="IPR044839">
    <property type="entry name" value="NDR1-like"/>
</dbReference>
<dbReference type="GO" id="GO:0005886">
    <property type="term" value="C:plasma membrane"/>
    <property type="evidence" value="ECO:0007669"/>
    <property type="project" value="TreeGrafter"/>
</dbReference>
<proteinExistence type="predicted"/>
<evidence type="ECO:0000256" key="2">
    <source>
        <dbReference type="ARBA" id="ARBA00022692"/>
    </source>
</evidence>
<name>R0FK44_9BRAS</name>
<dbReference type="KEGG" id="crb:17884144"/>
<keyword evidence="4 5" id="KW-0472">Membrane</keyword>
<dbReference type="GO" id="GO:0098542">
    <property type="term" value="P:defense response to other organism"/>
    <property type="evidence" value="ECO:0007669"/>
    <property type="project" value="InterPro"/>
</dbReference>
<feature type="domain" description="Late embryogenesis abundant protein LEA-2 subgroup" evidence="6">
    <location>
        <begin position="73"/>
        <end position="175"/>
    </location>
</feature>
<sequence length="197" mass="22692">LDPMPPISSSSRRSLRHVIFFIFTIIYVIAIGVFITWLVTKRKKLHYSVQNASVQNLILTNDNYMSATFRITIQSYNPNHQLSVYYTSVQIFLVFEDQTLALNTIVEPFHQPRMNFTRIDDTLIVQNAAVPKSIGEDLRAQASLGNIEFEVFVKARVRFIIGFWWTAHRTANIKCSHVTVSLSQRNNFQNSSCYANI</sequence>
<evidence type="ECO:0000259" key="6">
    <source>
        <dbReference type="Pfam" id="PF03168"/>
    </source>
</evidence>
<dbReference type="OrthoDB" id="669838at2759"/>
<dbReference type="PANTHER" id="PTHR31415:SF130">
    <property type="entry name" value="NDR1_HIN1-LIKE PROTEIN 6"/>
    <property type="match status" value="1"/>
</dbReference>
<dbReference type="GO" id="GO:0009506">
    <property type="term" value="C:plasmodesma"/>
    <property type="evidence" value="ECO:0007669"/>
    <property type="project" value="TreeGrafter"/>
</dbReference>
<protein>
    <recommendedName>
        <fullName evidence="6">Late embryogenesis abundant protein LEA-2 subgroup domain-containing protein</fullName>
    </recommendedName>
</protein>
<organism evidence="7 8">
    <name type="scientific">Capsella rubella</name>
    <dbReference type="NCBI Taxonomy" id="81985"/>
    <lineage>
        <taxon>Eukaryota</taxon>
        <taxon>Viridiplantae</taxon>
        <taxon>Streptophyta</taxon>
        <taxon>Embryophyta</taxon>
        <taxon>Tracheophyta</taxon>
        <taxon>Spermatophyta</taxon>
        <taxon>Magnoliopsida</taxon>
        <taxon>eudicotyledons</taxon>
        <taxon>Gunneridae</taxon>
        <taxon>Pentapetalae</taxon>
        <taxon>rosids</taxon>
        <taxon>malvids</taxon>
        <taxon>Brassicales</taxon>
        <taxon>Brassicaceae</taxon>
        <taxon>Camelineae</taxon>
        <taxon>Capsella</taxon>
    </lineage>
</organism>
<dbReference type="PANTHER" id="PTHR31415">
    <property type="entry name" value="OS05G0367900 PROTEIN"/>
    <property type="match status" value="1"/>
</dbReference>
<keyword evidence="3 5" id="KW-1133">Transmembrane helix</keyword>
<feature type="transmembrane region" description="Helical" evidence="5">
    <location>
        <begin position="18"/>
        <end position="39"/>
    </location>
</feature>
<comment type="subcellular location">
    <subcellularLocation>
        <location evidence="1">Membrane</location>
        <topology evidence="1">Single-pass membrane protein</topology>
    </subcellularLocation>
</comment>
<feature type="non-terminal residue" evidence="7">
    <location>
        <position position="1"/>
    </location>
</feature>
<reference evidence="8" key="1">
    <citation type="journal article" date="2013" name="Nat. Genet.">
        <title>The Capsella rubella genome and the genomic consequences of rapid mating system evolution.</title>
        <authorList>
            <person name="Slotte T."/>
            <person name="Hazzouri K.M."/>
            <person name="Agren J.A."/>
            <person name="Koenig D."/>
            <person name="Maumus F."/>
            <person name="Guo Y.L."/>
            <person name="Steige K."/>
            <person name="Platts A.E."/>
            <person name="Escobar J.S."/>
            <person name="Newman L.K."/>
            <person name="Wang W."/>
            <person name="Mandakova T."/>
            <person name="Vello E."/>
            <person name="Smith L.M."/>
            <person name="Henz S.R."/>
            <person name="Steffen J."/>
            <person name="Takuno S."/>
            <person name="Brandvain Y."/>
            <person name="Coop G."/>
            <person name="Andolfatto P."/>
            <person name="Hu T.T."/>
            <person name="Blanchette M."/>
            <person name="Clark R.M."/>
            <person name="Quesneville H."/>
            <person name="Nordborg M."/>
            <person name="Gaut B.S."/>
            <person name="Lysak M.A."/>
            <person name="Jenkins J."/>
            <person name="Grimwood J."/>
            <person name="Chapman J."/>
            <person name="Prochnik S."/>
            <person name="Shu S."/>
            <person name="Rokhsar D."/>
            <person name="Schmutz J."/>
            <person name="Weigel D."/>
            <person name="Wright S.I."/>
        </authorList>
    </citation>
    <scope>NUCLEOTIDE SEQUENCE [LARGE SCALE GENOMIC DNA]</scope>
    <source>
        <strain evidence="8">cv. Monte Gargano</strain>
    </source>
</reference>
<evidence type="ECO:0000313" key="7">
    <source>
        <dbReference type="EMBL" id="EOA22837.1"/>
    </source>
</evidence>
<dbReference type="Proteomes" id="UP000029121">
    <property type="component" value="Unassembled WGS sequence"/>
</dbReference>
<accession>R0FK44</accession>
<evidence type="ECO:0000256" key="1">
    <source>
        <dbReference type="ARBA" id="ARBA00004167"/>
    </source>
</evidence>
<keyword evidence="8" id="KW-1185">Reference proteome</keyword>
<evidence type="ECO:0000256" key="5">
    <source>
        <dbReference type="SAM" id="Phobius"/>
    </source>
</evidence>
<evidence type="ECO:0000256" key="3">
    <source>
        <dbReference type="ARBA" id="ARBA00022989"/>
    </source>
</evidence>
<dbReference type="STRING" id="81985.R0FK44"/>
<gene>
    <name evidence="7" type="ORF">CARUB_v10003561mg</name>
</gene>